<dbReference type="Proteomes" id="UP001443914">
    <property type="component" value="Unassembled WGS sequence"/>
</dbReference>
<evidence type="ECO:0000256" key="5">
    <source>
        <dbReference type="ARBA" id="ARBA00022801"/>
    </source>
</evidence>
<organism evidence="8 9">
    <name type="scientific">Saponaria officinalis</name>
    <name type="common">Common soapwort</name>
    <name type="synonym">Lychnis saponaria</name>
    <dbReference type="NCBI Taxonomy" id="3572"/>
    <lineage>
        <taxon>Eukaryota</taxon>
        <taxon>Viridiplantae</taxon>
        <taxon>Streptophyta</taxon>
        <taxon>Embryophyta</taxon>
        <taxon>Tracheophyta</taxon>
        <taxon>Spermatophyta</taxon>
        <taxon>Magnoliopsida</taxon>
        <taxon>eudicotyledons</taxon>
        <taxon>Gunneridae</taxon>
        <taxon>Pentapetalae</taxon>
        <taxon>Caryophyllales</taxon>
        <taxon>Caryophyllaceae</taxon>
        <taxon>Caryophylleae</taxon>
        <taxon>Saponaria</taxon>
    </lineage>
</organism>
<dbReference type="GO" id="GO:0006071">
    <property type="term" value="P:glycerol metabolic process"/>
    <property type="evidence" value="ECO:0007669"/>
    <property type="project" value="UniProtKB-KW"/>
</dbReference>
<evidence type="ECO:0000256" key="2">
    <source>
        <dbReference type="ARBA" id="ARBA00012247"/>
    </source>
</evidence>
<dbReference type="PANTHER" id="PTHR43620">
    <property type="entry name" value="GLYCEROPHOSPHORYL DIESTER PHOSPHODIESTERASE"/>
    <property type="match status" value="1"/>
</dbReference>
<dbReference type="PANTHER" id="PTHR43620:SF7">
    <property type="entry name" value="GLYCEROPHOSPHODIESTER PHOSPHODIESTERASE GDPD5-RELATED"/>
    <property type="match status" value="1"/>
</dbReference>
<dbReference type="EC" id="3.1.4.46" evidence="2"/>
<evidence type="ECO:0000313" key="9">
    <source>
        <dbReference type="Proteomes" id="UP001443914"/>
    </source>
</evidence>
<dbReference type="InterPro" id="IPR030395">
    <property type="entry name" value="GP_PDE_dom"/>
</dbReference>
<name>A0AAW1LYA5_SAPOF</name>
<dbReference type="SUPFAM" id="SSF51695">
    <property type="entry name" value="PLC-like phosphodiesterases"/>
    <property type="match status" value="1"/>
</dbReference>
<proteinExistence type="inferred from homology"/>
<dbReference type="GO" id="GO:0006629">
    <property type="term" value="P:lipid metabolic process"/>
    <property type="evidence" value="ECO:0007669"/>
    <property type="project" value="InterPro"/>
</dbReference>
<reference evidence="8" key="1">
    <citation type="submission" date="2024-03" db="EMBL/GenBank/DDBJ databases">
        <title>WGS assembly of Saponaria officinalis var. Norfolk2.</title>
        <authorList>
            <person name="Jenkins J."/>
            <person name="Shu S."/>
            <person name="Grimwood J."/>
            <person name="Barry K."/>
            <person name="Goodstein D."/>
            <person name="Schmutz J."/>
            <person name="Leebens-Mack J."/>
            <person name="Osbourn A."/>
        </authorList>
    </citation>
    <scope>NUCLEOTIDE SEQUENCE [LARGE SCALE GENOMIC DNA]</scope>
    <source>
        <strain evidence="8">JIC</strain>
    </source>
</reference>
<keyword evidence="3" id="KW-0732">Signal</keyword>
<dbReference type="AlphaFoldDB" id="A0AAW1LYA5"/>
<feature type="domain" description="GP-PDE" evidence="7">
    <location>
        <begin position="12"/>
        <end position="121"/>
    </location>
</feature>
<dbReference type="Gene3D" id="3.20.20.190">
    <property type="entry name" value="Phosphatidylinositol (PI) phosphodiesterase"/>
    <property type="match status" value="1"/>
</dbReference>
<keyword evidence="4" id="KW-0319">Glycerol metabolism</keyword>
<dbReference type="InterPro" id="IPR017946">
    <property type="entry name" value="PLC-like_Pdiesterase_TIM-brl"/>
</dbReference>
<dbReference type="EMBL" id="JBDFQZ010000003">
    <property type="protein sequence ID" value="KAK9740559.1"/>
    <property type="molecule type" value="Genomic_DNA"/>
</dbReference>
<sequence length="121" mass="13154">MNVKNGVAGLSPLVIARGGFSGLFPDSSLYAYSMAMMTNVPDLVMWCNVQLTKDGFRICVPSIMLINGTDVALSFTQTRQIATLLTVLKKMDTSLLILLSNNLAPSLVCRDMYLSSLILFA</sequence>
<keyword evidence="5" id="KW-0378">Hydrolase</keyword>
<dbReference type="PROSITE" id="PS51704">
    <property type="entry name" value="GP_PDE"/>
    <property type="match status" value="1"/>
</dbReference>
<evidence type="ECO:0000259" key="7">
    <source>
        <dbReference type="PROSITE" id="PS51704"/>
    </source>
</evidence>
<evidence type="ECO:0000256" key="4">
    <source>
        <dbReference type="ARBA" id="ARBA00022798"/>
    </source>
</evidence>
<comment type="similarity">
    <text evidence="1">Belongs to the glycerophosphoryl diester phosphodiesterase family.</text>
</comment>
<gene>
    <name evidence="8" type="ORF">RND81_03G044600</name>
</gene>
<comment type="catalytic activity">
    <reaction evidence="6">
        <text>a sn-glycero-3-phosphodiester + H2O = an alcohol + sn-glycerol 3-phosphate + H(+)</text>
        <dbReference type="Rhea" id="RHEA:12969"/>
        <dbReference type="ChEBI" id="CHEBI:15377"/>
        <dbReference type="ChEBI" id="CHEBI:15378"/>
        <dbReference type="ChEBI" id="CHEBI:30879"/>
        <dbReference type="ChEBI" id="CHEBI:57597"/>
        <dbReference type="ChEBI" id="CHEBI:83408"/>
        <dbReference type="EC" id="3.1.4.46"/>
    </reaction>
</comment>
<keyword evidence="9" id="KW-1185">Reference proteome</keyword>
<evidence type="ECO:0000256" key="6">
    <source>
        <dbReference type="ARBA" id="ARBA00047512"/>
    </source>
</evidence>
<protein>
    <recommendedName>
        <fullName evidence="2">glycerophosphodiester phosphodiesterase</fullName>
        <ecNumber evidence="2">3.1.4.46</ecNumber>
    </recommendedName>
</protein>
<evidence type="ECO:0000313" key="8">
    <source>
        <dbReference type="EMBL" id="KAK9740559.1"/>
    </source>
</evidence>
<comment type="caution">
    <text evidence="8">The sequence shown here is derived from an EMBL/GenBank/DDBJ whole genome shotgun (WGS) entry which is preliminary data.</text>
</comment>
<evidence type="ECO:0000256" key="3">
    <source>
        <dbReference type="ARBA" id="ARBA00022729"/>
    </source>
</evidence>
<dbReference type="GO" id="GO:0008889">
    <property type="term" value="F:glycerophosphodiester phosphodiesterase activity"/>
    <property type="evidence" value="ECO:0007669"/>
    <property type="project" value="UniProtKB-EC"/>
</dbReference>
<accession>A0AAW1LYA5</accession>
<evidence type="ECO:0000256" key="1">
    <source>
        <dbReference type="ARBA" id="ARBA00007277"/>
    </source>
</evidence>